<name>A0A0K1PCH3_9BACT</name>
<gene>
    <name evidence="2" type="ORF">AKJ08_1513</name>
</gene>
<dbReference type="GO" id="GO:0006313">
    <property type="term" value="P:DNA transposition"/>
    <property type="evidence" value="ECO:0007669"/>
    <property type="project" value="InterPro"/>
</dbReference>
<dbReference type="InterPro" id="IPR002559">
    <property type="entry name" value="Transposase_11"/>
</dbReference>
<dbReference type="PANTHER" id="PTHR35604">
    <property type="entry name" value="TRANSPOSASE INSH FOR INSERTION SEQUENCE ELEMENT IS5A-RELATED"/>
    <property type="match status" value="1"/>
</dbReference>
<dbReference type="PATRIC" id="fig|1391653.3.peg.1583"/>
<dbReference type="KEGG" id="vin:AKJ08_1513"/>
<dbReference type="EMBL" id="CP012332">
    <property type="protein sequence ID" value="AKU91126.1"/>
    <property type="molecule type" value="Genomic_DNA"/>
</dbReference>
<dbReference type="AlphaFoldDB" id="A0A0K1PCH3"/>
<evidence type="ECO:0000259" key="1">
    <source>
        <dbReference type="Pfam" id="PF01609"/>
    </source>
</evidence>
<accession>A0A0K1PCH3</accession>
<dbReference type="GO" id="GO:0003677">
    <property type="term" value="F:DNA binding"/>
    <property type="evidence" value="ECO:0007669"/>
    <property type="project" value="InterPro"/>
</dbReference>
<protein>
    <submittedName>
        <fullName evidence="2">Mobile element protein</fullName>
    </submittedName>
</protein>
<proteinExistence type="predicted"/>
<sequence length="157" mass="17736">MGQEAKLALSGHVLMENRNGLCLDISISQADGRAERREALRMLKRQRESGFSPATLGADRGYDAADFVRDVYVEGVVPHVARKRRHFSVDARLARQVGYLHSHRCRKKVEEILGWMKTVGGLRKTRYRGVARTQLCAYFTGAAYNLLRMSLLIWSAA</sequence>
<dbReference type="GO" id="GO:0004803">
    <property type="term" value="F:transposase activity"/>
    <property type="evidence" value="ECO:0007669"/>
    <property type="project" value="InterPro"/>
</dbReference>
<keyword evidence="3" id="KW-1185">Reference proteome</keyword>
<dbReference type="PANTHER" id="PTHR35604:SF2">
    <property type="entry name" value="TRANSPOSASE INSH FOR INSERTION SEQUENCE ELEMENT IS5A-RELATED"/>
    <property type="match status" value="1"/>
</dbReference>
<feature type="domain" description="Transposase IS4-like" evidence="1">
    <location>
        <begin position="9"/>
        <end position="146"/>
    </location>
</feature>
<dbReference type="Proteomes" id="UP000055590">
    <property type="component" value="Chromosome"/>
</dbReference>
<evidence type="ECO:0000313" key="2">
    <source>
        <dbReference type="EMBL" id="AKU91126.1"/>
    </source>
</evidence>
<organism evidence="2 3">
    <name type="scientific">Vulgatibacter incomptus</name>
    <dbReference type="NCBI Taxonomy" id="1391653"/>
    <lineage>
        <taxon>Bacteria</taxon>
        <taxon>Pseudomonadati</taxon>
        <taxon>Myxococcota</taxon>
        <taxon>Myxococcia</taxon>
        <taxon>Myxococcales</taxon>
        <taxon>Cystobacterineae</taxon>
        <taxon>Vulgatibacteraceae</taxon>
        <taxon>Vulgatibacter</taxon>
    </lineage>
</organism>
<dbReference type="Pfam" id="PF01609">
    <property type="entry name" value="DDE_Tnp_1"/>
    <property type="match status" value="1"/>
</dbReference>
<evidence type="ECO:0000313" key="3">
    <source>
        <dbReference type="Proteomes" id="UP000055590"/>
    </source>
</evidence>
<reference evidence="2 3" key="1">
    <citation type="submission" date="2015-08" db="EMBL/GenBank/DDBJ databases">
        <authorList>
            <person name="Babu N.S."/>
            <person name="Beckwith C.J."/>
            <person name="Beseler K.G."/>
            <person name="Brison A."/>
            <person name="Carone J.V."/>
            <person name="Caskin T.P."/>
            <person name="Diamond M."/>
            <person name="Durham M.E."/>
            <person name="Foxe J.M."/>
            <person name="Go M."/>
            <person name="Henderson B.A."/>
            <person name="Jones I.B."/>
            <person name="McGettigan J.A."/>
            <person name="Micheletti S.J."/>
            <person name="Nasrallah M.E."/>
            <person name="Ortiz D."/>
            <person name="Piller C.R."/>
            <person name="Privatt S.R."/>
            <person name="Schneider S.L."/>
            <person name="Sharp S."/>
            <person name="Smith T.C."/>
            <person name="Stanton J.D."/>
            <person name="Ullery H.E."/>
            <person name="Wilson R.J."/>
            <person name="Serrano M.G."/>
            <person name="Buck G."/>
            <person name="Lee V."/>
            <person name="Wang Y."/>
            <person name="Carvalho R."/>
            <person name="Voegtly L."/>
            <person name="Shi R."/>
            <person name="Duckworth R."/>
            <person name="Johnson A."/>
            <person name="Loviza R."/>
            <person name="Walstead R."/>
            <person name="Shah Z."/>
            <person name="Kiflezghi M."/>
            <person name="Wade K."/>
            <person name="Ball S.L."/>
            <person name="Bradley K.W."/>
            <person name="Asai D.J."/>
            <person name="Bowman C.A."/>
            <person name="Russell D.A."/>
            <person name="Pope W.H."/>
            <person name="Jacobs-Sera D."/>
            <person name="Hendrix R.W."/>
            <person name="Hatfull G.F."/>
        </authorList>
    </citation>
    <scope>NUCLEOTIDE SEQUENCE [LARGE SCALE GENOMIC DNA]</scope>
    <source>
        <strain evidence="2 3">DSM 27710</strain>
    </source>
</reference>